<dbReference type="RefSeq" id="WP_273631574.1">
    <property type="nucleotide sequence ID" value="NZ_CP117167.1"/>
</dbReference>
<reference evidence="1 2" key="1">
    <citation type="submission" date="2023-02" db="EMBL/GenBank/DDBJ databases">
        <title>Genome sequence of Mucilaginibacter jinjuensis strain KACC 16571.</title>
        <authorList>
            <person name="Kim S."/>
            <person name="Heo J."/>
            <person name="Kwon S.-W."/>
        </authorList>
    </citation>
    <scope>NUCLEOTIDE SEQUENCE [LARGE SCALE GENOMIC DNA]</scope>
    <source>
        <strain evidence="1 2">KACC 16571</strain>
    </source>
</reference>
<evidence type="ECO:0000313" key="2">
    <source>
        <dbReference type="Proteomes" id="UP001216139"/>
    </source>
</evidence>
<organism evidence="1 2">
    <name type="scientific">Mucilaginibacter jinjuensis</name>
    <dbReference type="NCBI Taxonomy" id="1176721"/>
    <lineage>
        <taxon>Bacteria</taxon>
        <taxon>Pseudomonadati</taxon>
        <taxon>Bacteroidota</taxon>
        <taxon>Sphingobacteriia</taxon>
        <taxon>Sphingobacteriales</taxon>
        <taxon>Sphingobacteriaceae</taxon>
        <taxon>Mucilaginibacter</taxon>
    </lineage>
</organism>
<protein>
    <recommendedName>
        <fullName evidence="3">PRTRC genetic system protein F</fullName>
    </recommendedName>
</protein>
<proteinExistence type="predicted"/>
<dbReference type="Proteomes" id="UP001216139">
    <property type="component" value="Chromosome"/>
</dbReference>
<evidence type="ECO:0000313" key="1">
    <source>
        <dbReference type="EMBL" id="WCT13289.1"/>
    </source>
</evidence>
<evidence type="ECO:0008006" key="3">
    <source>
        <dbReference type="Google" id="ProtNLM"/>
    </source>
</evidence>
<dbReference type="EMBL" id="CP117167">
    <property type="protein sequence ID" value="WCT13289.1"/>
    <property type="molecule type" value="Genomic_DNA"/>
</dbReference>
<keyword evidence="2" id="KW-1185">Reference proteome</keyword>
<sequence length="371" mass="43665">METTSIIRGIRPNIRPLARCKRGTAKPAKKRTKGTHHNGFLTHSFKPFQSLPFSGFGQGEREFFRSLENLCQLYGWQAPDTSGLPFPQNISAVLEKLSSQRFDGASVMLLQDKGNPARLATVKTFDTNFCLYYVPVRPLWLMKNRPCKRPCYELTRTLFAYLYQTIGIPFFREPGYIDNSYDSLENWIRENDDENYGDNKEEAEYRKRQFAELDLMRMAGDTLLPEIKSPYELETWEQQLQQISLTDKQGRELREVASELLKLAKDYPERAIKDTMHYELHEASEDDYSIYWENYISFYWSGNDTLQHMLFDMVNSEFQEMGYQEEPVAIQWFDTPREKPHHDFDFETRLFFLLDELTGVLNDFDDEEPNA</sequence>
<name>A0ABY7T9X0_9SPHI</name>
<accession>A0ABY7T9X0</accession>
<gene>
    <name evidence="1" type="ORF">PQO05_05005</name>
</gene>